<protein>
    <submittedName>
        <fullName evidence="2">Uncharacterized protein</fullName>
    </submittedName>
</protein>
<keyword evidence="3" id="KW-1185">Reference proteome</keyword>
<organism evidence="2 3">
    <name type="scientific">Piscinibacter koreensis</name>
    <dbReference type="NCBI Taxonomy" id="2742824"/>
    <lineage>
        <taxon>Bacteria</taxon>
        <taxon>Pseudomonadati</taxon>
        <taxon>Pseudomonadota</taxon>
        <taxon>Betaproteobacteria</taxon>
        <taxon>Burkholderiales</taxon>
        <taxon>Sphaerotilaceae</taxon>
        <taxon>Piscinibacter</taxon>
    </lineage>
</organism>
<dbReference type="Proteomes" id="UP000529637">
    <property type="component" value="Unassembled WGS sequence"/>
</dbReference>
<sequence length="61" mass="6679">MAKPNYSFEKRQRELAKKKKKEEKEKEKADRKAAGVTESEPSLDQSDAAVDVAPTVGSSVG</sequence>
<reference evidence="2 3" key="1">
    <citation type="submission" date="2020-06" db="EMBL/GenBank/DDBJ databases">
        <title>Schlegella sp. ID0723 isolated from air conditioner.</title>
        <authorList>
            <person name="Kim D.Y."/>
            <person name="Kim D.-U."/>
        </authorList>
    </citation>
    <scope>NUCLEOTIDE SEQUENCE [LARGE SCALE GENOMIC DNA]</scope>
    <source>
        <strain evidence="2 3">ID0723</strain>
    </source>
</reference>
<name>A0A7Y6TWP6_9BURK</name>
<dbReference type="EMBL" id="JABWMJ010000004">
    <property type="protein sequence ID" value="NUZ06290.1"/>
    <property type="molecule type" value="Genomic_DNA"/>
</dbReference>
<evidence type="ECO:0000313" key="2">
    <source>
        <dbReference type="EMBL" id="NUZ06290.1"/>
    </source>
</evidence>
<evidence type="ECO:0000256" key="1">
    <source>
        <dbReference type="SAM" id="MobiDB-lite"/>
    </source>
</evidence>
<accession>A0A7Y6TWP6</accession>
<feature type="compositionally biased region" description="Basic and acidic residues" evidence="1">
    <location>
        <begin position="22"/>
        <end position="33"/>
    </location>
</feature>
<feature type="region of interest" description="Disordered" evidence="1">
    <location>
        <begin position="1"/>
        <end position="61"/>
    </location>
</feature>
<evidence type="ECO:0000313" key="3">
    <source>
        <dbReference type="Proteomes" id="UP000529637"/>
    </source>
</evidence>
<dbReference type="RefSeq" id="WP_176069086.1">
    <property type="nucleotide sequence ID" value="NZ_JABWMJ010000004.1"/>
</dbReference>
<proteinExistence type="predicted"/>
<dbReference type="AlphaFoldDB" id="A0A7Y6TWP6"/>
<comment type="caution">
    <text evidence="2">The sequence shown here is derived from an EMBL/GenBank/DDBJ whole genome shotgun (WGS) entry which is preliminary data.</text>
</comment>
<gene>
    <name evidence="2" type="ORF">HQN59_11010</name>
</gene>